<evidence type="ECO:0000259" key="1">
    <source>
        <dbReference type="Pfam" id="PF06452"/>
    </source>
</evidence>
<dbReference type="InterPro" id="IPR010502">
    <property type="entry name" value="Carb-bd_dom_fam9"/>
</dbReference>
<evidence type="ECO:0000313" key="2">
    <source>
        <dbReference type="EMBL" id="MBP4138470.1"/>
    </source>
</evidence>
<dbReference type="RefSeq" id="WP_210666465.1">
    <property type="nucleotide sequence ID" value="NZ_JAGFBV010000014.1"/>
</dbReference>
<organism evidence="2 3">
    <name type="scientific">Flavobacterium geliluteum</name>
    <dbReference type="NCBI Taxonomy" id="2816120"/>
    <lineage>
        <taxon>Bacteria</taxon>
        <taxon>Pseudomonadati</taxon>
        <taxon>Bacteroidota</taxon>
        <taxon>Flavobacteriia</taxon>
        <taxon>Flavobacteriales</taxon>
        <taxon>Flavobacteriaceae</taxon>
        <taxon>Flavobacterium</taxon>
    </lineage>
</organism>
<dbReference type="GO" id="GO:0030246">
    <property type="term" value="F:carbohydrate binding"/>
    <property type="evidence" value="ECO:0007669"/>
    <property type="project" value="InterPro"/>
</dbReference>
<accession>A0A940XEW0</accession>
<protein>
    <submittedName>
        <fullName evidence="2">Endoxylanase</fullName>
    </submittedName>
</protein>
<dbReference type="GO" id="GO:0016052">
    <property type="term" value="P:carbohydrate catabolic process"/>
    <property type="evidence" value="ECO:0007669"/>
    <property type="project" value="InterPro"/>
</dbReference>
<dbReference type="EMBL" id="JAGFBV010000014">
    <property type="protein sequence ID" value="MBP4138470.1"/>
    <property type="molecule type" value="Genomic_DNA"/>
</dbReference>
<dbReference type="Gene3D" id="2.60.40.1190">
    <property type="match status" value="1"/>
</dbReference>
<dbReference type="Pfam" id="PF06452">
    <property type="entry name" value="CBM9_1"/>
    <property type="match status" value="1"/>
</dbReference>
<gene>
    <name evidence="2" type="ORF">J3495_10255</name>
</gene>
<reference evidence="2 3" key="1">
    <citation type="submission" date="2021-03" db="EMBL/GenBank/DDBJ databases">
        <title>Flavobacterium Flabelliformis Sp. Nov. And Flavobacterium Geliluteum Sp. Nov., Two Novel Multidrug Resistant Psychrophilic Species Isolated From Antarctica.</title>
        <authorList>
            <person name="Kralova S."/>
            <person name="Busse H.J."/>
            <person name="Bezdicek M."/>
            <person name="Nykrynova M."/>
            <person name="Kroupova E."/>
            <person name="Krsek D."/>
            <person name="Sedlacek I."/>
        </authorList>
    </citation>
    <scope>NUCLEOTIDE SEQUENCE [LARGE SCALE GENOMIC DNA]</scope>
    <source>
        <strain evidence="2 3">P7388</strain>
    </source>
</reference>
<dbReference type="GO" id="GO:0004553">
    <property type="term" value="F:hydrolase activity, hydrolyzing O-glycosyl compounds"/>
    <property type="evidence" value="ECO:0007669"/>
    <property type="project" value="InterPro"/>
</dbReference>
<dbReference type="AlphaFoldDB" id="A0A940XEW0"/>
<dbReference type="Proteomes" id="UP000675047">
    <property type="component" value="Unassembled WGS sequence"/>
</dbReference>
<comment type="caution">
    <text evidence="2">The sequence shown here is derived from an EMBL/GenBank/DDBJ whole genome shotgun (WGS) entry which is preliminary data.</text>
</comment>
<evidence type="ECO:0000313" key="3">
    <source>
        <dbReference type="Proteomes" id="UP000675047"/>
    </source>
</evidence>
<sequence>MSQILKEYQVNFIEKKIPYFDEAFWKKANFLTDFCSPWEKAEISKIEFRALWNLETLFFKFTVFDTDVYIDTTDESFKSISKSDRVELFFRTNQDINPYYCLEMDSAARIMDFKAFPNRNFDVVWKWPKTDLQVRSSNDTTSFSVEGEISLKSLKALDLIKNDTLEVGVFRAKFNTITDLQYKPTWITWVDPQTADPNFHIASSFGRFILMK</sequence>
<dbReference type="SUPFAM" id="SSF49344">
    <property type="entry name" value="CBD9-like"/>
    <property type="match status" value="1"/>
</dbReference>
<feature type="domain" description="Carbohydrate-binding" evidence="1">
    <location>
        <begin position="23"/>
        <end position="211"/>
    </location>
</feature>
<proteinExistence type="predicted"/>
<keyword evidence="3" id="KW-1185">Reference proteome</keyword>
<name>A0A940XEW0_9FLAO</name>